<accession>A0A382ISV7</accession>
<proteinExistence type="predicted"/>
<evidence type="ECO:0000313" key="1">
    <source>
        <dbReference type="EMBL" id="SVC01963.1"/>
    </source>
</evidence>
<dbReference type="AlphaFoldDB" id="A0A382ISV7"/>
<sequence length="255" mass="30139">MTNLSDQKFADLINYIKEENIVYPMTWHEFYVYIKNNVPEDVVVPVPFILGASGASDNSKREQFIKQIEIANKYGLIHQVSSHIKNLPDDKLVRHKSSDVHPETGTLTSNPEYFPYDELERIHHEEKVFGECVDYFKQLRKLGNDFVNSEEDFCKFLIVFEETIYSKKQLKIYENNLKKIKSYSKKINEWYDPEQIASEMKIMNEYQKNIESDILIYKIFEHYTSLVKKDFIDDILDFGSTLFCYLEGELPINKP</sequence>
<protein>
    <submittedName>
        <fullName evidence="1">Uncharacterized protein</fullName>
    </submittedName>
</protein>
<gene>
    <name evidence="1" type="ORF">METZ01_LOCUS254817</name>
</gene>
<reference evidence="1" key="1">
    <citation type="submission" date="2018-05" db="EMBL/GenBank/DDBJ databases">
        <authorList>
            <person name="Lanie J.A."/>
            <person name="Ng W.-L."/>
            <person name="Kazmierczak K.M."/>
            <person name="Andrzejewski T.M."/>
            <person name="Davidsen T.M."/>
            <person name="Wayne K.J."/>
            <person name="Tettelin H."/>
            <person name="Glass J.I."/>
            <person name="Rusch D."/>
            <person name="Podicherti R."/>
            <person name="Tsui H.-C.T."/>
            <person name="Winkler M.E."/>
        </authorList>
    </citation>
    <scope>NUCLEOTIDE SEQUENCE</scope>
</reference>
<organism evidence="1">
    <name type="scientific">marine metagenome</name>
    <dbReference type="NCBI Taxonomy" id="408172"/>
    <lineage>
        <taxon>unclassified sequences</taxon>
        <taxon>metagenomes</taxon>
        <taxon>ecological metagenomes</taxon>
    </lineage>
</organism>
<name>A0A382ISV7_9ZZZZ</name>
<dbReference type="EMBL" id="UINC01068958">
    <property type="protein sequence ID" value="SVC01963.1"/>
    <property type="molecule type" value="Genomic_DNA"/>
</dbReference>